<evidence type="ECO:0000313" key="6">
    <source>
        <dbReference type="RefSeq" id="XP_010271047.1"/>
    </source>
</evidence>
<feature type="compositionally biased region" description="Low complexity" evidence="2">
    <location>
        <begin position="258"/>
        <end position="275"/>
    </location>
</feature>
<dbReference type="RefSeq" id="XP_010271046.1">
    <property type="nucleotide sequence ID" value="XM_010272744.2"/>
</dbReference>
<name>A0A1U8B4L7_NELNU</name>
<keyword evidence="4" id="KW-1185">Reference proteome</keyword>
<evidence type="ECO:0000256" key="2">
    <source>
        <dbReference type="SAM" id="MobiDB-lite"/>
    </source>
</evidence>
<dbReference type="AlphaFoldDB" id="A0A1U8B4L7"/>
<feature type="region of interest" description="Disordered" evidence="2">
    <location>
        <begin position="246"/>
        <end position="304"/>
    </location>
</feature>
<feature type="region of interest" description="Disordered" evidence="2">
    <location>
        <begin position="1"/>
        <end position="112"/>
    </location>
</feature>
<organism evidence="4 6">
    <name type="scientific">Nelumbo nucifera</name>
    <name type="common">Sacred lotus</name>
    <dbReference type="NCBI Taxonomy" id="4432"/>
    <lineage>
        <taxon>Eukaryota</taxon>
        <taxon>Viridiplantae</taxon>
        <taxon>Streptophyta</taxon>
        <taxon>Embryophyta</taxon>
        <taxon>Tracheophyta</taxon>
        <taxon>Spermatophyta</taxon>
        <taxon>Magnoliopsida</taxon>
        <taxon>Proteales</taxon>
        <taxon>Nelumbonaceae</taxon>
        <taxon>Nelumbo</taxon>
    </lineage>
</organism>
<dbReference type="GO" id="GO:0005634">
    <property type="term" value="C:nucleus"/>
    <property type="evidence" value="ECO:0000318"/>
    <property type="project" value="GO_Central"/>
</dbReference>
<dbReference type="KEGG" id="nnu:104607180"/>
<dbReference type="InterPro" id="IPR007592">
    <property type="entry name" value="GEBP"/>
</dbReference>
<proteinExistence type="inferred from homology"/>
<dbReference type="RefSeq" id="XP_010271047.1">
    <property type="nucleotide sequence ID" value="XM_010272745.2"/>
</dbReference>
<dbReference type="InterPro" id="IPR053932">
    <property type="entry name" value="GeBP-like_DBD"/>
</dbReference>
<evidence type="ECO:0000256" key="1">
    <source>
        <dbReference type="ARBA" id="ARBA00010820"/>
    </source>
</evidence>
<feature type="domain" description="Glabrous enhancer-binding protein-like DBD" evidence="3">
    <location>
        <begin position="139"/>
        <end position="236"/>
    </location>
</feature>
<gene>
    <name evidence="5 6" type="primary">LOC104607180</name>
</gene>
<dbReference type="Proteomes" id="UP000189703">
    <property type="component" value="Unplaced"/>
</dbReference>
<feature type="compositionally biased region" description="Low complexity" evidence="2">
    <location>
        <begin position="76"/>
        <end position="97"/>
    </location>
</feature>
<comment type="similarity">
    <text evidence="1">Belongs to the GeBP family.</text>
</comment>
<dbReference type="GeneID" id="104607180"/>
<sequence length="414" mass="45766">MPSNENEDDQNIAEAGQGDLDEEESEEYEDEDLTKDDDDDEEEEEEDEDEDEEDLNSPPSTVSSSGDTTTKDALQNSATAAAAATTTSAVDGTTNGTVPEPPPSEIATSLPDLTITQPVSATAEEKKPSTTIEDSRRLFQRLWTDEDEIGLLQGFLEYTTQRRTHNSSHHHDTAPFYDQIKSRLQLDFNKNQLVEKLRRLKKKYRNVVNRISSGKDFAFKSPHDQVTFEISRKIWSSVACGAGTGGVEEAGLDDEETNLPNHKNNSNRNPNEVNNSGVDNDADANDSEKKGSRPRKRRKRGAEENVLNCRANSAMPNIVEETVRSCLSPLFKELLYCAVNGHSNGGGFGGLGGVALNPLPLNFGGVAMSFSKGEVVDEKWRKQQVLELEVYLKRIELVQDQIKAAIEELKAMES</sequence>
<accession>A0A1U8B4L7</accession>
<feature type="compositionally biased region" description="Polar residues" evidence="2">
    <location>
        <begin position="57"/>
        <end position="75"/>
    </location>
</feature>
<dbReference type="GO" id="GO:0006355">
    <property type="term" value="P:regulation of DNA-templated transcription"/>
    <property type="evidence" value="ECO:0007669"/>
    <property type="project" value="InterPro"/>
</dbReference>
<dbReference type="eggNOG" id="ENOG502QUAW">
    <property type="taxonomic scope" value="Eukaryota"/>
</dbReference>
<dbReference type="STRING" id="4432.A0A1U8B4L7"/>
<protein>
    <submittedName>
        <fullName evidence="5 6">Probable transcription factor At3g04930</fullName>
    </submittedName>
</protein>
<feature type="compositionally biased region" description="Acidic residues" evidence="2">
    <location>
        <begin position="1"/>
        <end position="11"/>
    </location>
</feature>
<evidence type="ECO:0000313" key="5">
    <source>
        <dbReference type="RefSeq" id="XP_010271046.1"/>
    </source>
</evidence>
<dbReference type="Pfam" id="PF04504">
    <property type="entry name" value="GeBP-like_DBD"/>
    <property type="match status" value="1"/>
</dbReference>
<dbReference type="OMA" id="NENCNHR"/>
<feature type="compositionally biased region" description="Acidic residues" evidence="2">
    <location>
        <begin position="19"/>
        <end position="55"/>
    </location>
</feature>
<dbReference type="PANTHER" id="PTHR31662">
    <property type="entry name" value="BNAANNG10740D PROTEIN-RELATED"/>
    <property type="match status" value="1"/>
</dbReference>
<evidence type="ECO:0000259" key="3">
    <source>
        <dbReference type="Pfam" id="PF04504"/>
    </source>
</evidence>
<evidence type="ECO:0000313" key="4">
    <source>
        <dbReference type="Proteomes" id="UP000189703"/>
    </source>
</evidence>
<dbReference type="PANTHER" id="PTHR31662:SF1">
    <property type="entry name" value="OS01G0249900 PROTEIN"/>
    <property type="match status" value="1"/>
</dbReference>
<reference evidence="5 6" key="1">
    <citation type="submission" date="2025-04" db="UniProtKB">
        <authorList>
            <consortium name="RefSeq"/>
        </authorList>
    </citation>
    <scope>IDENTIFICATION</scope>
</reference>
<dbReference type="OrthoDB" id="669440at2759"/>